<proteinExistence type="predicted"/>
<dbReference type="RefSeq" id="WP_211856054.1">
    <property type="nucleotide sequence ID" value="NZ_JAAGBB010000052.1"/>
</dbReference>
<evidence type="ECO:0000313" key="1">
    <source>
        <dbReference type="EMBL" id="MBR0668276.1"/>
    </source>
</evidence>
<dbReference type="Proteomes" id="UP001196870">
    <property type="component" value="Unassembled WGS sequence"/>
</dbReference>
<gene>
    <name evidence="1" type="ORF">GXW71_28245</name>
</gene>
<name>A0ABS5F709_9PROT</name>
<protein>
    <recommendedName>
        <fullName evidence="3">Helix-turn-helix domain-containing protein</fullName>
    </recommendedName>
</protein>
<keyword evidence="2" id="KW-1185">Reference proteome</keyword>
<evidence type="ECO:0008006" key="3">
    <source>
        <dbReference type="Google" id="ProtNLM"/>
    </source>
</evidence>
<comment type="caution">
    <text evidence="1">The sequence shown here is derived from an EMBL/GenBank/DDBJ whole genome shotgun (WGS) entry which is preliminary data.</text>
</comment>
<sequence>MNASPLNILQATRRAALTTSPASGFALKVFGTETPIPVNGRPLELARLLMAHRGGLTRLQMVFAEFYALGLDAPSIVRRLRKVGVPIESIPEKGEDRSARPVTFVRYRLGANVRLVQLRQDAEAAQ</sequence>
<accession>A0ABS5F709</accession>
<reference evidence="2" key="1">
    <citation type="journal article" date="2021" name="Syst. Appl. Microbiol.">
        <title>Roseomonas hellenica sp. nov., isolated from roots of wild-growing Alkanna tinctoria.</title>
        <authorList>
            <person name="Rat A."/>
            <person name="Naranjo H.D."/>
            <person name="Lebbe L."/>
            <person name="Cnockaert M."/>
            <person name="Krigas N."/>
            <person name="Grigoriadou K."/>
            <person name="Maloupa E."/>
            <person name="Willems A."/>
        </authorList>
    </citation>
    <scope>NUCLEOTIDE SEQUENCE [LARGE SCALE GENOMIC DNA]</scope>
    <source>
        <strain evidence="2">LMG 31523</strain>
    </source>
</reference>
<organism evidence="1 2">
    <name type="scientific">Plastoroseomonas hellenica</name>
    <dbReference type="NCBI Taxonomy" id="2687306"/>
    <lineage>
        <taxon>Bacteria</taxon>
        <taxon>Pseudomonadati</taxon>
        <taxon>Pseudomonadota</taxon>
        <taxon>Alphaproteobacteria</taxon>
        <taxon>Acetobacterales</taxon>
        <taxon>Acetobacteraceae</taxon>
        <taxon>Plastoroseomonas</taxon>
    </lineage>
</organism>
<evidence type="ECO:0000313" key="2">
    <source>
        <dbReference type="Proteomes" id="UP001196870"/>
    </source>
</evidence>
<dbReference type="EMBL" id="JAAGBB010000052">
    <property type="protein sequence ID" value="MBR0668276.1"/>
    <property type="molecule type" value="Genomic_DNA"/>
</dbReference>